<dbReference type="AlphaFoldDB" id="A0A3B0CMN3"/>
<name>A0A3B0CMN3_9BACL</name>
<sequence>MYAVSIESPEQIKIKEVFSMTATLLNSSSNRVAIRHASKLFKFIIKDSKGKRVNVIAMADVGKVGPFGTNETLTEQYEYKLESPGQYEVSAIAVFQIGDGEHQENYELETNKLVIEVMR</sequence>
<gene>
    <name evidence="1" type="ORF">D7M11_05390</name>
</gene>
<proteinExistence type="predicted"/>
<accession>A0A3B0CMN3</accession>
<reference evidence="1 2" key="1">
    <citation type="journal article" date="2007" name="Int. J. Syst. Evol. Microbiol.">
        <title>Paenibacillus ginsengarvi sp. nov., isolated from soil from ginseng cultivation.</title>
        <authorList>
            <person name="Yoon M.H."/>
            <person name="Ten L.N."/>
            <person name="Im W.T."/>
        </authorList>
    </citation>
    <scope>NUCLEOTIDE SEQUENCE [LARGE SCALE GENOMIC DNA]</scope>
    <source>
        <strain evidence="1 2">KCTC 13059</strain>
    </source>
</reference>
<organism evidence="1 2">
    <name type="scientific">Paenibacillus ginsengarvi</name>
    <dbReference type="NCBI Taxonomy" id="400777"/>
    <lineage>
        <taxon>Bacteria</taxon>
        <taxon>Bacillati</taxon>
        <taxon>Bacillota</taxon>
        <taxon>Bacilli</taxon>
        <taxon>Bacillales</taxon>
        <taxon>Paenibacillaceae</taxon>
        <taxon>Paenibacillus</taxon>
    </lineage>
</organism>
<keyword evidence="2" id="KW-1185">Reference proteome</keyword>
<comment type="caution">
    <text evidence="1">The sequence shown here is derived from an EMBL/GenBank/DDBJ whole genome shotgun (WGS) entry which is preliminary data.</text>
</comment>
<evidence type="ECO:0000313" key="2">
    <source>
        <dbReference type="Proteomes" id="UP000282311"/>
    </source>
</evidence>
<protein>
    <recommendedName>
        <fullName evidence="3">YtkA-like domain-containing protein</fullName>
    </recommendedName>
</protein>
<dbReference type="EMBL" id="RBAH01000003">
    <property type="protein sequence ID" value="RKN85774.1"/>
    <property type="molecule type" value="Genomic_DNA"/>
</dbReference>
<evidence type="ECO:0000313" key="1">
    <source>
        <dbReference type="EMBL" id="RKN85774.1"/>
    </source>
</evidence>
<dbReference type="Proteomes" id="UP000282311">
    <property type="component" value="Unassembled WGS sequence"/>
</dbReference>
<evidence type="ECO:0008006" key="3">
    <source>
        <dbReference type="Google" id="ProtNLM"/>
    </source>
</evidence>